<dbReference type="GO" id="GO:0003700">
    <property type="term" value="F:DNA-binding transcription factor activity"/>
    <property type="evidence" value="ECO:0007669"/>
    <property type="project" value="InterPro"/>
</dbReference>
<name>A0AAN7A0X3_9PEZI</name>
<dbReference type="InterPro" id="IPR046347">
    <property type="entry name" value="bZIP_sf"/>
</dbReference>
<dbReference type="Gene3D" id="1.20.5.170">
    <property type="match status" value="1"/>
</dbReference>
<dbReference type="AlphaFoldDB" id="A0AAN7A0X3"/>
<dbReference type="Proteomes" id="UP001302745">
    <property type="component" value="Unassembled WGS sequence"/>
</dbReference>
<dbReference type="EMBL" id="MU856873">
    <property type="protein sequence ID" value="KAK4156186.1"/>
    <property type="molecule type" value="Genomic_DNA"/>
</dbReference>
<proteinExistence type="predicted"/>
<keyword evidence="3" id="KW-1185">Reference proteome</keyword>
<evidence type="ECO:0000313" key="3">
    <source>
        <dbReference type="Proteomes" id="UP001302745"/>
    </source>
</evidence>
<comment type="caution">
    <text evidence="2">The sequence shown here is derived from an EMBL/GenBank/DDBJ whole genome shotgun (WGS) entry which is preliminary data.</text>
</comment>
<feature type="compositionally biased region" description="Polar residues" evidence="1">
    <location>
        <begin position="246"/>
        <end position="258"/>
    </location>
</feature>
<accession>A0AAN7A0X3</accession>
<protein>
    <recommendedName>
        <fullName evidence="4">BZIP domain-containing protein</fullName>
    </recommendedName>
</protein>
<reference evidence="2" key="2">
    <citation type="submission" date="2023-05" db="EMBL/GenBank/DDBJ databases">
        <authorList>
            <consortium name="Lawrence Berkeley National Laboratory"/>
            <person name="Steindorff A."/>
            <person name="Hensen N."/>
            <person name="Bonometti L."/>
            <person name="Westerberg I."/>
            <person name="Brannstrom I.O."/>
            <person name="Guillou S."/>
            <person name="Cros-Aarteil S."/>
            <person name="Calhoun S."/>
            <person name="Haridas S."/>
            <person name="Kuo A."/>
            <person name="Mondo S."/>
            <person name="Pangilinan J."/>
            <person name="Riley R."/>
            <person name="Labutti K."/>
            <person name="Andreopoulos B."/>
            <person name="Lipzen A."/>
            <person name="Chen C."/>
            <person name="Yanf M."/>
            <person name="Daum C."/>
            <person name="Ng V."/>
            <person name="Clum A."/>
            <person name="Ohm R."/>
            <person name="Martin F."/>
            <person name="Silar P."/>
            <person name="Natvig D."/>
            <person name="Lalanne C."/>
            <person name="Gautier V."/>
            <person name="Ament-Velasquez S.L."/>
            <person name="Kruys A."/>
            <person name="Hutchinson M.I."/>
            <person name="Powell A.J."/>
            <person name="Barry K."/>
            <person name="Miller A.N."/>
            <person name="Grigoriev I.V."/>
            <person name="Debuchy R."/>
            <person name="Gladieux P."/>
            <person name="Thoren M.H."/>
            <person name="Johannesson H."/>
        </authorList>
    </citation>
    <scope>NUCLEOTIDE SEQUENCE</scope>
    <source>
        <strain evidence="2">CBS 538.74</strain>
    </source>
</reference>
<sequence>MMELSMAQPPDAVSNMKHENFVSLAHGYPLSQHAALTLASWGPGMDDGFHAMSMPMEWPATTLNMLDAAVSDEQQYATPSTDWLPPMGFGRGGIETDSFESSDLSQYPQSSLGVSTHHCMPNPSYSVIVPSLEADLTRTLPPTYWQQRPEYQLHMPTDYDAGYDRKRTVQQPPPAHPDAEEEGRWRGKRGRPPTQRRVTDIEYSSYTPPAPSLRRCSTSGTSYTTSPRDSMAAPSFDTTDVYVPSGSGSDSGSETATTPPSPEDDSNNNNFNVNSTRTATQKRTTTTSRNRRTSTSTSTTTTTTNTNTNTNTSSNSSNRNRAAASRYRAKTQAALAQLEAEEHDDSVRRQSLLACAGQLRDEVFQLKNELLRHAAECGCPLIRGYLSHAAEQACAGLRAASAGTGSSSSRSGRVVVVVVVGGEGDEEEEG</sequence>
<gene>
    <name evidence="2" type="ORF">C8A00DRAFT_30996</name>
</gene>
<evidence type="ECO:0000313" key="2">
    <source>
        <dbReference type="EMBL" id="KAK4156186.1"/>
    </source>
</evidence>
<reference evidence="2" key="1">
    <citation type="journal article" date="2023" name="Mol. Phylogenet. Evol.">
        <title>Genome-scale phylogeny and comparative genomics of the fungal order Sordariales.</title>
        <authorList>
            <person name="Hensen N."/>
            <person name="Bonometti L."/>
            <person name="Westerberg I."/>
            <person name="Brannstrom I.O."/>
            <person name="Guillou S."/>
            <person name="Cros-Aarteil S."/>
            <person name="Calhoun S."/>
            <person name="Haridas S."/>
            <person name="Kuo A."/>
            <person name="Mondo S."/>
            <person name="Pangilinan J."/>
            <person name="Riley R."/>
            <person name="LaButti K."/>
            <person name="Andreopoulos B."/>
            <person name="Lipzen A."/>
            <person name="Chen C."/>
            <person name="Yan M."/>
            <person name="Daum C."/>
            <person name="Ng V."/>
            <person name="Clum A."/>
            <person name="Steindorff A."/>
            <person name="Ohm R.A."/>
            <person name="Martin F."/>
            <person name="Silar P."/>
            <person name="Natvig D.O."/>
            <person name="Lalanne C."/>
            <person name="Gautier V."/>
            <person name="Ament-Velasquez S.L."/>
            <person name="Kruys A."/>
            <person name="Hutchinson M.I."/>
            <person name="Powell A.J."/>
            <person name="Barry K."/>
            <person name="Miller A.N."/>
            <person name="Grigoriev I.V."/>
            <person name="Debuchy R."/>
            <person name="Gladieux P."/>
            <person name="Hiltunen Thoren M."/>
            <person name="Johannesson H."/>
        </authorList>
    </citation>
    <scope>NUCLEOTIDE SEQUENCE</scope>
    <source>
        <strain evidence="2">CBS 538.74</strain>
    </source>
</reference>
<evidence type="ECO:0008006" key="4">
    <source>
        <dbReference type="Google" id="ProtNLM"/>
    </source>
</evidence>
<feature type="compositionally biased region" description="Polar residues" evidence="1">
    <location>
        <begin position="215"/>
        <end position="228"/>
    </location>
</feature>
<feature type="region of interest" description="Disordered" evidence="1">
    <location>
        <begin position="164"/>
        <end position="330"/>
    </location>
</feature>
<evidence type="ECO:0000256" key="1">
    <source>
        <dbReference type="SAM" id="MobiDB-lite"/>
    </source>
</evidence>
<feature type="compositionally biased region" description="Low complexity" evidence="1">
    <location>
        <begin position="267"/>
        <end position="330"/>
    </location>
</feature>
<dbReference type="SUPFAM" id="SSF57959">
    <property type="entry name" value="Leucine zipper domain"/>
    <property type="match status" value="1"/>
</dbReference>
<organism evidence="2 3">
    <name type="scientific">Chaetomidium leptoderma</name>
    <dbReference type="NCBI Taxonomy" id="669021"/>
    <lineage>
        <taxon>Eukaryota</taxon>
        <taxon>Fungi</taxon>
        <taxon>Dikarya</taxon>
        <taxon>Ascomycota</taxon>
        <taxon>Pezizomycotina</taxon>
        <taxon>Sordariomycetes</taxon>
        <taxon>Sordariomycetidae</taxon>
        <taxon>Sordariales</taxon>
        <taxon>Chaetomiaceae</taxon>
        <taxon>Chaetomidium</taxon>
    </lineage>
</organism>